<evidence type="ECO:0000256" key="1">
    <source>
        <dbReference type="SAM" id="Phobius"/>
    </source>
</evidence>
<gene>
    <name evidence="2" type="ORF">WICPIJ_008059</name>
</gene>
<protein>
    <submittedName>
        <fullName evidence="2">Uncharacterized protein</fullName>
    </submittedName>
</protein>
<dbReference type="EMBL" id="JAEUBG010004644">
    <property type="protein sequence ID" value="KAH3680974.1"/>
    <property type="molecule type" value="Genomic_DNA"/>
</dbReference>
<evidence type="ECO:0000313" key="2">
    <source>
        <dbReference type="EMBL" id="KAH3680974.1"/>
    </source>
</evidence>
<keyword evidence="1" id="KW-0472">Membrane</keyword>
<dbReference type="AlphaFoldDB" id="A0A9P8TJD0"/>
<proteinExistence type="predicted"/>
<comment type="caution">
    <text evidence="2">The sequence shown here is derived from an EMBL/GenBank/DDBJ whole genome shotgun (WGS) entry which is preliminary data.</text>
</comment>
<sequence length="87" mass="9419">MSRVDGLSCLWDVIIVWVFTAWSGFVKLDWVLFRGGDSYFVVHQSESIGSETVVESKSSLSGDLNWCHSRSSNSGSSGSVGADWLGG</sequence>
<keyword evidence="1" id="KW-0812">Transmembrane</keyword>
<keyword evidence="3" id="KW-1185">Reference proteome</keyword>
<dbReference type="Proteomes" id="UP000774326">
    <property type="component" value="Unassembled WGS sequence"/>
</dbReference>
<reference evidence="2" key="2">
    <citation type="submission" date="2021-01" db="EMBL/GenBank/DDBJ databases">
        <authorList>
            <person name="Schikora-Tamarit M.A."/>
        </authorList>
    </citation>
    <scope>NUCLEOTIDE SEQUENCE</scope>
    <source>
        <strain evidence="2">CBS2887</strain>
    </source>
</reference>
<evidence type="ECO:0000313" key="3">
    <source>
        <dbReference type="Proteomes" id="UP000774326"/>
    </source>
</evidence>
<organism evidence="2 3">
    <name type="scientific">Wickerhamomyces pijperi</name>
    <name type="common">Yeast</name>
    <name type="synonym">Pichia pijperi</name>
    <dbReference type="NCBI Taxonomy" id="599730"/>
    <lineage>
        <taxon>Eukaryota</taxon>
        <taxon>Fungi</taxon>
        <taxon>Dikarya</taxon>
        <taxon>Ascomycota</taxon>
        <taxon>Saccharomycotina</taxon>
        <taxon>Saccharomycetes</taxon>
        <taxon>Phaffomycetales</taxon>
        <taxon>Wickerhamomycetaceae</taxon>
        <taxon>Wickerhamomyces</taxon>
    </lineage>
</organism>
<name>A0A9P8TJD0_WICPI</name>
<feature type="transmembrane region" description="Helical" evidence="1">
    <location>
        <begin position="7"/>
        <end position="25"/>
    </location>
</feature>
<keyword evidence="1" id="KW-1133">Transmembrane helix</keyword>
<accession>A0A9P8TJD0</accession>
<reference evidence="2" key="1">
    <citation type="journal article" date="2021" name="Open Biol.">
        <title>Shared evolutionary footprints suggest mitochondrial oxidative damage underlies multiple complex I losses in fungi.</title>
        <authorList>
            <person name="Schikora-Tamarit M.A."/>
            <person name="Marcet-Houben M."/>
            <person name="Nosek J."/>
            <person name="Gabaldon T."/>
        </authorList>
    </citation>
    <scope>NUCLEOTIDE SEQUENCE</scope>
    <source>
        <strain evidence="2">CBS2887</strain>
    </source>
</reference>